<keyword evidence="4" id="KW-0040">ANK repeat</keyword>
<keyword evidence="2" id="KW-0611">Plant defense</keyword>
<dbReference type="OMA" id="AFTICKR"/>
<protein>
    <submittedName>
        <fullName evidence="8">Uncharacterized protein</fullName>
    </submittedName>
</protein>
<dbReference type="GO" id="GO:0005634">
    <property type="term" value="C:nucleus"/>
    <property type="evidence" value="ECO:0000318"/>
    <property type="project" value="GO_Central"/>
</dbReference>
<dbReference type="AlphaFoldDB" id="A0A2R6X8N9"/>
<dbReference type="InterPro" id="IPR036770">
    <property type="entry name" value="Ankyrin_rpt-contain_sf"/>
</dbReference>
<dbReference type="InterPro" id="IPR021094">
    <property type="entry name" value="NPR1/NIM1-like_C"/>
</dbReference>
<dbReference type="Gene3D" id="3.30.710.10">
    <property type="entry name" value="Potassium Channel Kv1.1, Chain A"/>
    <property type="match status" value="1"/>
</dbReference>
<dbReference type="PROSITE" id="PS50297">
    <property type="entry name" value="ANK_REP_REGION"/>
    <property type="match status" value="1"/>
</dbReference>
<dbReference type="Proteomes" id="UP000244005">
    <property type="component" value="Unassembled WGS sequence"/>
</dbReference>
<dbReference type="InterPro" id="IPR002110">
    <property type="entry name" value="Ankyrin_rpt"/>
</dbReference>
<evidence type="ECO:0000313" key="8">
    <source>
        <dbReference type="EMBL" id="PTQ42462.1"/>
    </source>
</evidence>
<dbReference type="GO" id="GO:2000031">
    <property type="term" value="P:regulation of salicylic acid mediated signaling pathway"/>
    <property type="evidence" value="ECO:0007669"/>
    <property type="project" value="InterPro"/>
</dbReference>
<dbReference type="InterPro" id="IPR044292">
    <property type="entry name" value="NPR"/>
</dbReference>
<name>A0A2R6X8N9_MARPO</name>
<dbReference type="SMART" id="SM00225">
    <property type="entry name" value="BTB"/>
    <property type="match status" value="1"/>
</dbReference>
<dbReference type="Pfam" id="PF12796">
    <property type="entry name" value="Ank_2"/>
    <property type="match status" value="1"/>
</dbReference>
<evidence type="ECO:0000256" key="5">
    <source>
        <dbReference type="SAM" id="MobiDB-lite"/>
    </source>
</evidence>
<evidence type="ECO:0000256" key="4">
    <source>
        <dbReference type="PROSITE-ProRule" id="PRU00023"/>
    </source>
</evidence>
<dbReference type="PROSITE" id="PS52046">
    <property type="entry name" value="ZF_C2HC_NPR"/>
    <property type="match status" value="1"/>
</dbReference>
<dbReference type="PANTHER" id="PTHR46475">
    <property type="entry name" value="REGULATORY PROTEIN NPR3"/>
    <property type="match status" value="1"/>
</dbReference>
<evidence type="ECO:0000256" key="1">
    <source>
        <dbReference type="ARBA" id="ARBA00004906"/>
    </source>
</evidence>
<feature type="compositionally biased region" description="Low complexity" evidence="5">
    <location>
        <begin position="572"/>
        <end position="591"/>
    </location>
</feature>
<gene>
    <name evidence="8" type="ORF">MARPO_0029s0009</name>
</gene>
<dbReference type="Pfam" id="PF12313">
    <property type="entry name" value="NPR1_like_C"/>
    <property type="match status" value="1"/>
</dbReference>
<organism evidence="8 9">
    <name type="scientific">Marchantia polymorpha</name>
    <name type="common">Common liverwort</name>
    <name type="synonym">Marchantia aquatica</name>
    <dbReference type="NCBI Taxonomy" id="3197"/>
    <lineage>
        <taxon>Eukaryota</taxon>
        <taxon>Viridiplantae</taxon>
        <taxon>Streptophyta</taxon>
        <taxon>Embryophyta</taxon>
        <taxon>Marchantiophyta</taxon>
        <taxon>Marchantiopsida</taxon>
        <taxon>Marchantiidae</taxon>
        <taxon>Marchantiales</taxon>
        <taxon>Marchantiaceae</taxon>
        <taxon>Marchantia</taxon>
    </lineage>
</organism>
<dbReference type="PROSITE" id="PS50097">
    <property type="entry name" value="BTB"/>
    <property type="match status" value="1"/>
</dbReference>
<accession>A0A2R6X8N9</accession>
<proteinExistence type="inferred from homology"/>
<dbReference type="SMART" id="SM00248">
    <property type="entry name" value="ANK"/>
    <property type="match status" value="2"/>
</dbReference>
<evidence type="ECO:0000259" key="7">
    <source>
        <dbReference type="PROSITE" id="PS52046"/>
    </source>
</evidence>
<comment type="similarity">
    <text evidence="3">Belongs to the plant 'ANKYRIN-BTB/POZ' family. 'NPR1-like' subfamily.</text>
</comment>
<comment type="pathway">
    <text evidence="1">Protein modification; protein ubiquitination.</text>
</comment>
<dbReference type="Gene3D" id="1.25.40.20">
    <property type="entry name" value="Ankyrin repeat-containing domain"/>
    <property type="match status" value="1"/>
</dbReference>
<evidence type="ECO:0000259" key="6">
    <source>
        <dbReference type="PROSITE" id="PS50097"/>
    </source>
</evidence>
<dbReference type="GO" id="GO:0050832">
    <property type="term" value="P:defense response to fungus"/>
    <property type="evidence" value="ECO:0000318"/>
    <property type="project" value="GO_Central"/>
</dbReference>
<dbReference type="SUPFAM" id="SSF54695">
    <property type="entry name" value="POZ domain"/>
    <property type="match status" value="1"/>
</dbReference>
<dbReference type="InterPro" id="IPR000210">
    <property type="entry name" value="BTB/POZ_dom"/>
</dbReference>
<dbReference type="GO" id="GO:0042742">
    <property type="term" value="P:defense response to bacterium"/>
    <property type="evidence" value="ECO:0000318"/>
    <property type="project" value="GO_Central"/>
</dbReference>
<evidence type="ECO:0000313" key="9">
    <source>
        <dbReference type="Proteomes" id="UP000244005"/>
    </source>
</evidence>
<evidence type="ECO:0000256" key="2">
    <source>
        <dbReference type="ARBA" id="ARBA00022821"/>
    </source>
</evidence>
<dbReference type="EMBL" id="KZ772701">
    <property type="protein sequence ID" value="PTQ42462.1"/>
    <property type="molecule type" value="Genomic_DNA"/>
</dbReference>
<feature type="domain" description="BTB" evidence="6">
    <location>
        <begin position="44"/>
        <end position="117"/>
    </location>
</feature>
<dbReference type="PANTHER" id="PTHR46475:SF1">
    <property type="entry name" value="REGULATORY PROTEIN NPR2"/>
    <property type="match status" value="1"/>
</dbReference>
<evidence type="ECO:0000256" key="3">
    <source>
        <dbReference type="ARBA" id="ARBA00044947"/>
    </source>
</evidence>
<reference evidence="9" key="1">
    <citation type="journal article" date="2017" name="Cell">
        <title>Insights into land plant evolution garnered from the Marchantia polymorpha genome.</title>
        <authorList>
            <person name="Bowman J.L."/>
            <person name="Kohchi T."/>
            <person name="Yamato K.T."/>
            <person name="Jenkins J."/>
            <person name="Shu S."/>
            <person name="Ishizaki K."/>
            <person name="Yamaoka S."/>
            <person name="Nishihama R."/>
            <person name="Nakamura Y."/>
            <person name="Berger F."/>
            <person name="Adam C."/>
            <person name="Aki S.S."/>
            <person name="Althoff F."/>
            <person name="Araki T."/>
            <person name="Arteaga-Vazquez M.A."/>
            <person name="Balasubrmanian S."/>
            <person name="Barry K."/>
            <person name="Bauer D."/>
            <person name="Boehm C.R."/>
            <person name="Briginshaw L."/>
            <person name="Caballero-Perez J."/>
            <person name="Catarino B."/>
            <person name="Chen F."/>
            <person name="Chiyoda S."/>
            <person name="Chovatia M."/>
            <person name="Davies K.M."/>
            <person name="Delmans M."/>
            <person name="Demura T."/>
            <person name="Dierschke T."/>
            <person name="Dolan L."/>
            <person name="Dorantes-Acosta A.E."/>
            <person name="Eklund D.M."/>
            <person name="Florent S.N."/>
            <person name="Flores-Sandoval E."/>
            <person name="Fujiyama A."/>
            <person name="Fukuzawa H."/>
            <person name="Galik B."/>
            <person name="Grimanelli D."/>
            <person name="Grimwood J."/>
            <person name="Grossniklaus U."/>
            <person name="Hamada T."/>
            <person name="Haseloff J."/>
            <person name="Hetherington A.J."/>
            <person name="Higo A."/>
            <person name="Hirakawa Y."/>
            <person name="Hundley H.N."/>
            <person name="Ikeda Y."/>
            <person name="Inoue K."/>
            <person name="Inoue S.I."/>
            <person name="Ishida S."/>
            <person name="Jia Q."/>
            <person name="Kakita M."/>
            <person name="Kanazawa T."/>
            <person name="Kawai Y."/>
            <person name="Kawashima T."/>
            <person name="Kennedy M."/>
            <person name="Kinose K."/>
            <person name="Kinoshita T."/>
            <person name="Kohara Y."/>
            <person name="Koide E."/>
            <person name="Komatsu K."/>
            <person name="Kopischke S."/>
            <person name="Kubo M."/>
            <person name="Kyozuka J."/>
            <person name="Lagercrantz U."/>
            <person name="Lin S.S."/>
            <person name="Lindquist E."/>
            <person name="Lipzen A.M."/>
            <person name="Lu C.W."/>
            <person name="De Luna E."/>
            <person name="Martienssen R.A."/>
            <person name="Minamino N."/>
            <person name="Mizutani M."/>
            <person name="Mizutani M."/>
            <person name="Mochizuki N."/>
            <person name="Monte I."/>
            <person name="Mosher R."/>
            <person name="Nagasaki H."/>
            <person name="Nakagami H."/>
            <person name="Naramoto S."/>
            <person name="Nishitani K."/>
            <person name="Ohtani M."/>
            <person name="Okamoto T."/>
            <person name="Okumura M."/>
            <person name="Phillips J."/>
            <person name="Pollak B."/>
            <person name="Reinders A."/>
            <person name="Rovekamp M."/>
            <person name="Sano R."/>
            <person name="Sawa S."/>
            <person name="Schmid M.W."/>
            <person name="Shirakawa M."/>
            <person name="Solano R."/>
            <person name="Spunde A."/>
            <person name="Suetsugu N."/>
            <person name="Sugano S."/>
            <person name="Sugiyama A."/>
            <person name="Sun R."/>
            <person name="Suzuki Y."/>
            <person name="Takenaka M."/>
            <person name="Takezawa D."/>
            <person name="Tomogane H."/>
            <person name="Tsuzuki M."/>
            <person name="Ueda T."/>
            <person name="Umeda M."/>
            <person name="Ward J.M."/>
            <person name="Watanabe Y."/>
            <person name="Yazaki K."/>
            <person name="Yokoyama R."/>
            <person name="Yoshitake Y."/>
            <person name="Yotsui I."/>
            <person name="Zachgo S."/>
            <person name="Schmutz J."/>
        </authorList>
    </citation>
    <scope>NUCLEOTIDE SEQUENCE [LARGE SCALE GENOMIC DNA]</scope>
    <source>
        <strain evidence="9">Tak-1</strain>
    </source>
</reference>
<dbReference type="OrthoDB" id="71307at2759"/>
<dbReference type="InterPro" id="IPR057250">
    <property type="entry name" value="Znf_C2HC_NPR-type"/>
</dbReference>
<dbReference type="PROSITE" id="PS50088">
    <property type="entry name" value="ANK_REPEAT"/>
    <property type="match status" value="1"/>
</dbReference>
<feature type="domain" description="C2HC NPR-type" evidence="7">
    <location>
        <begin position="119"/>
        <end position="133"/>
    </location>
</feature>
<dbReference type="GO" id="GO:0009862">
    <property type="term" value="P:systemic acquired resistance, salicylic acid mediated signaling pathway"/>
    <property type="evidence" value="ECO:0007669"/>
    <property type="project" value="InterPro"/>
</dbReference>
<dbReference type="SUPFAM" id="SSF48403">
    <property type="entry name" value="Ankyrin repeat"/>
    <property type="match status" value="1"/>
</dbReference>
<feature type="region of interest" description="Disordered" evidence="5">
    <location>
        <begin position="558"/>
        <end position="597"/>
    </location>
</feature>
<sequence>MVVARMMGSSHQTRECANLSQFTGRCYYQRLGVDLEELLDGSCSDFTITVQGKAFPLHRCILSARCSFFRKLFRHPQIEEPKTELDLGKVANLEKVGQEAFLAVVKYIYGGRVRLLGSAVTCLDDTCSHEACNPVVKYVEDFLRTAAVFDLPELKGHGEHHLCGLVDKVPGEYLTSMMKVAKTHGAEMLYNRCIHVLANKCNWNYRSLQKSLGDELANQVKELRKTLGLLMPTDEDERRDTEAWRVQRALDSDDVELVQMLLKEGQFSFDDVHGLHYAAGHCDEKIVRELLDLELSNPNVKDYSGYTVLHIACMRRQPEILAGLLAKGARPNDVTPDGRTGSQIVKRLTKKGGDGFDSAAEEEAQRARLCLEILEQAAVTTNTTYSRSFREVVNMPVTSEEELVQKLLYLENRVGLAKVLFPREAQIVMNLAHLEATSEFTGVDKAGAADNVSASNSPLFSAKAQALKRFPATSQGPKVEGSEGGLDATLLRRVTALQKTVELGHRFFPRCSEILNKYMDDDMGDNAFVDKVNPDEHSTKKQRLDELKEILAEAFTMDVADMDEQKGSEKLPPSLSSSSSSSQGGSPSTRSPHTKIG</sequence>
<keyword evidence="9" id="KW-1185">Reference proteome</keyword>
<dbReference type="Pfam" id="PF00651">
    <property type="entry name" value="BTB"/>
    <property type="match status" value="1"/>
</dbReference>
<dbReference type="GO" id="GO:2000022">
    <property type="term" value="P:regulation of jasmonic acid mediated signaling pathway"/>
    <property type="evidence" value="ECO:0000318"/>
    <property type="project" value="GO_Central"/>
</dbReference>
<feature type="repeat" description="ANK" evidence="4">
    <location>
        <begin position="304"/>
        <end position="336"/>
    </location>
</feature>
<dbReference type="InterPro" id="IPR011333">
    <property type="entry name" value="SKP1/BTB/POZ_sf"/>
</dbReference>
<dbReference type="SMR" id="A0A2R6X8N9"/>